<dbReference type="InterPro" id="IPR050492">
    <property type="entry name" value="Bact_metal-bind_prot9"/>
</dbReference>
<keyword evidence="2" id="KW-0813">Transport</keyword>
<dbReference type="PANTHER" id="PTHR42953">
    <property type="entry name" value="HIGH-AFFINITY ZINC UPTAKE SYSTEM PROTEIN ZNUA-RELATED"/>
    <property type="match status" value="1"/>
</dbReference>
<evidence type="ECO:0000256" key="5">
    <source>
        <dbReference type="SAM" id="MobiDB-lite"/>
    </source>
</evidence>
<evidence type="ECO:0000256" key="2">
    <source>
        <dbReference type="ARBA" id="ARBA00022448"/>
    </source>
</evidence>
<protein>
    <submittedName>
        <fullName evidence="7">Metal ABC transporter substrate-binding protein</fullName>
    </submittedName>
</protein>
<keyword evidence="3 6" id="KW-0732">Signal</keyword>
<evidence type="ECO:0000256" key="4">
    <source>
        <dbReference type="SAM" id="Coils"/>
    </source>
</evidence>
<evidence type="ECO:0000256" key="3">
    <source>
        <dbReference type="ARBA" id="ARBA00022729"/>
    </source>
</evidence>
<dbReference type="Proteomes" id="UP001500908">
    <property type="component" value="Unassembled WGS sequence"/>
</dbReference>
<evidence type="ECO:0000256" key="6">
    <source>
        <dbReference type="SAM" id="SignalP"/>
    </source>
</evidence>
<dbReference type="SUPFAM" id="SSF53807">
    <property type="entry name" value="Helical backbone' metal receptor"/>
    <property type="match status" value="1"/>
</dbReference>
<feature type="signal peptide" evidence="6">
    <location>
        <begin position="1"/>
        <end position="27"/>
    </location>
</feature>
<evidence type="ECO:0000313" key="7">
    <source>
        <dbReference type="EMBL" id="GAA3763333.1"/>
    </source>
</evidence>
<sequence>MRTLKYARSPVSAAAVTLLLAGTAACGGGDTTSDSEGEQLEIITNIYPMQWLAERIGGDAVTVTNVVEIGAEPHDTELSPRQIGAVSEADLNFYISTLQPSMDDAVSQAGGDNALDALTLVELLPFSESDQHVHEEEHADEGDHAHESEEGQNHESEEGHAHEGEETHATEEDHAHESEEGHAHGADDPHVWNDPVRMATIAGALGERLGEIDPDRASAYADRAAEVEQQLNELDTEFSETLSQCQQDLFVTNHTSFRYLADRYDLRQLGISGLKPDTEPSPARLAEVTEIVREHDIDTIFTEALTSPKVAEVLANEAGVETDVLDPLAGLTEQQREDGEDYLSVQRANLDALSGALDCQ</sequence>
<proteinExistence type="inferred from homology"/>
<dbReference type="Gene3D" id="3.40.50.1980">
    <property type="entry name" value="Nitrogenase molybdenum iron protein domain"/>
    <property type="match status" value="2"/>
</dbReference>
<gene>
    <name evidence="7" type="ORF">GCM10022402_45980</name>
</gene>
<feature type="chain" id="PRO_5047319178" evidence="6">
    <location>
        <begin position="28"/>
        <end position="360"/>
    </location>
</feature>
<dbReference type="PROSITE" id="PS51257">
    <property type="entry name" value="PROKAR_LIPOPROTEIN"/>
    <property type="match status" value="1"/>
</dbReference>
<dbReference type="RefSeq" id="WP_344976377.1">
    <property type="nucleotide sequence ID" value="NZ_BAABDD010000038.1"/>
</dbReference>
<comment type="similarity">
    <text evidence="1">Belongs to the bacterial solute-binding protein 9 family.</text>
</comment>
<feature type="region of interest" description="Disordered" evidence="5">
    <location>
        <begin position="130"/>
        <end position="193"/>
    </location>
</feature>
<feature type="compositionally biased region" description="Basic and acidic residues" evidence="5">
    <location>
        <begin position="130"/>
        <end position="191"/>
    </location>
</feature>
<feature type="coiled-coil region" evidence="4">
    <location>
        <begin position="217"/>
        <end position="244"/>
    </location>
</feature>
<dbReference type="Pfam" id="PF01297">
    <property type="entry name" value="ZnuA"/>
    <property type="match status" value="1"/>
</dbReference>
<keyword evidence="8" id="KW-1185">Reference proteome</keyword>
<dbReference type="EMBL" id="BAABDD010000038">
    <property type="protein sequence ID" value="GAA3763333.1"/>
    <property type="molecule type" value="Genomic_DNA"/>
</dbReference>
<reference evidence="8" key="1">
    <citation type="journal article" date="2019" name="Int. J. Syst. Evol. Microbiol.">
        <title>The Global Catalogue of Microorganisms (GCM) 10K type strain sequencing project: providing services to taxonomists for standard genome sequencing and annotation.</title>
        <authorList>
            <consortium name="The Broad Institute Genomics Platform"/>
            <consortium name="The Broad Institute Genome Sequencing Center for Infectious Disease"/>
            <person name="Wu L."/>
            <person name="Ma J."/>
        </authorList>
    </citation>
    <scope>NUCLEOTIDE SEQUENCE [LARGE SCALE GENOMIC DNA]</scope>
    <source>
        <strain evidence="8">JCM 17137</strain>
    </source>
</reference>
<dbReference type="InterPro" id="IPR006127">
    <property type="entry name" value="ZnuA-like"/>
</dbReference>
<evidence type="ECO:0000313" key="8">
    <source>
        <dbReference type="Proteomes" id="UP001500908"/>
    </source>
</evidence>
<evidence type="ECO:0000256" key="1">
    <source>
        <dbReference type="ARBA" id="ARBA00011028"/>
    </source>
</evidence>
<dbReference type="PANTHER" id="PTHR42953:SF3">
    <property type="entry name" value="HIGH-AFFINITY ZINC UPTAKE SYSTEM PROTEIN ZNUA"/>
    <property type="match status" value="1"/>
</dbReference>
<comment type="caution">
    <text evidence="7">The sequence shown here is derived from an EMBL/GenBank/DDBJ whole genome shotgun (WGS) entry which is preliminary data.</text>
</comment>
<keyword evidence="4" id="KW-0175">Coiled coil</keyword>
<organism evidence="7 8">
    <name type="scientific">Salinactinospora qingdaonensis</name>
    <dbReference type="NCBI Taxonomy" id="702744"/>
    <lineage>
        <taxon>Bacteria</taxon>
        <taxon>Bacillati</taxon>
        <taxon>Actinomycetota</taxon>
        <taxon>Actinomycetes</taxon>
        <taxon>Streptosporangiales</taxon>
        <taxon>Nocardiopsidaceae</taxon>
        <taxon>Salinactinospora</taxon>
    </lineage>
</organism>
<name>A0ABP7GE32_9ACTN</name>
<accession>A0ABP7GE32</accession>